<keyword evidence="12" id="KW-1015">Disulfide bond</keyword>
<dbReference type="Proteomes" id="UP001249851">
    <property type="component" value="Unassembled WGS sequence"/>
</dbReference>
<dbReference type="InterPro" id="IPR056989">
    <property type="entry name" value="PCDH15_12th_dom"/>
</dbReference>
<dbReference type="Pfam" id="PF00028">
    <property type="entry name" value="Cadherin"/>
    <property type="match status" value="22"/>
</dbReference>
<evidence type="ECO:0000256" key="17">
    <source>
        <dbReference type="SAM" id="SignalP"/>
    </source>
</evidence>
<evidence type="ECO:0000256" key="11">
    <source>
        <dbReference type="ARBA" id="ARBA00023136"/>
    </source>
</evidence>
<dbReference type="GO" id="GO:0007156">
    <property type="term" value="P:homophilic cell adhesion via plasma membrane adhesion molecules"/>
    <property type="evidence" value="ECO:0007669"/>
    <property type="project" value="InterPro"/>
</dbReference>
<feature type="domain" description="Cadherin" evidence="18">
    <location>
        <begin position="347"/>
        <end position="455"/>
    </location>
</feature>
<dbReference type="PANTHER" id="PTHR24026">
    <property type="entry name" value="FAT ATYPICAL CADHERIN-RELATED"/>
    <property type="match status" value="1"/>
</dbReference>
<feature type="domain" description="Cadherin" evidence="18">
    <location>
        <begin position="242"/>
        <end position="346"/>
    </location>
</feature>
<evidence type="ECO:0000256" key="15">
    <source>
        <dbReference type="SAM" id="MobiDB-lite"/>
    </source>
</evidence>
<evidence type="ECO:0000256" key="5">
    <source>
        <dbReference type="ARBA" id="ARBA00022723"/>
    </source>
</evidence>
<evidence type="ECO:0000259" key="18">
    <source>
        <dbReference type="PROSITE" id="PS50268"/>
    </source>
</evidence>
<feature type="domain" description="Cadherin" evidence="18">
    <location>
        <begin position="2065"/>
        <end position="2162"/>
    </location>
</feature>
<feature type="domain" description="Cadherin" evidence="18">
    <location>
        <begin position="33"/>
        <end position="136"/>
    </location>
</feature>
<dbReference type="CDD" id="cd11304">
    <property type="entry name" value="Cadherin_repeat"/>
    <property type="match status" value="21"/>
</dbReference>
<feature type="compositionally biased region" description="Low complexity" evidence="15">
    <location>
        <begin position="2636"/>
        <end position="2646"/>
    </location>
</feature>
<feature type="transmembrane region" description="Helical" evidence="16">
    <location>
        <begin position="2504"/>
        <end position="2530"/>
    </location>
</feature>
<dbReference type="GO" id="GO:0005509">
    <property type="term" value="F:calcium ion binding"/>
    <property type="evidence" value="ECO:0007669"/>
    <property type="project" value="UniProtKB-UniRule"/>
</dbReference>
<dbReference type="Pfam" id="PF23206">
    <property type="entry name" value="PCDH15_12th"/>
    <property type="match status" value="1"/>
</dbReference>
<keyword evidence="5" id="KW-0479">Metal-binding</keyword>
<dbReference type="FunFam" id="2.60.40.60:FF:000024">
    <property type="entry name" value="FAT atypical cadherin 3"/>
    <property type="match status" value="1"/>
</dbReference>
<feature type="domain" description="Cadherin" evidence="18">
    <location>
        <begin position="1105"/>
        <end position="1211"/>
    </location>
</feature>
<keyword evidence="2" id="KW-1003">Cell membrane</keyword>
<reference evidence="19" key="2">
    <citation type="journal article" date="2023" name="Science">
        <title>Genomic signatures of disease resistance in endangered staghorn corals.</title>
        <authorList>
            <person name="Vollmer S.V."/>
            <person name="Selwyn J.D."/>
            <person name="Despard B.A."/>
            <person name="Roesel C.L."/>
        </authorList>
    </citation>
    <scope>NUCLEOTIDE SEQUENCE</scope>
    <source>
        <strain evidence="19">K2</strain>
    </source>
</reference>
<dbReference type="FunFam" id="2.60.40.60:FF:000015">
    <property type="entry name" value="FAT atypical cadherin 1"/>
    <property type="match status" value="1"/>
</dbReference>
<feature type="domain" description="Cadherin" evidence="18">
    <location>
        <begin position="895"/>
        <end position="998"/>
    </location>
</feature>
<feature type="domain" description="Cadherin" evidence="18">
    <location>
        <begin position="1838"/>
        <end position="1947"/>
    </location>
</feature>
<feature type="region of interest" description="Disordered" evidence="15">
    <location>
        <begin position="2244"/>
        <end position="2272"/>
    </location>
</feature>
<keyword evidence="4 16" id="KW-0812">Transmembrane</keyword>
<dbReference type="InterPro" id="IPR020894">
    <property type="entry name" value="Cadherin_CS"/>
</dbReference>
<name>A0AAD9QEL0_ACRCE</name>
<reference evidence="19" key="1">
    <citation type="journal article" date="2023" name="G3 (Bethesda)">
        <title>Whole genome assembly and annotation of the endangered Caribbean coral Acropora cervicornis.</title>
        <authorList>
            <person name="Selwyn J.D."/>
            <person name="Vollmer S.V."/>
        </authorList>
    </citation>
    <scope>NUCLEOTIDE SEQUENCE</scope>
    <source>
        <strain evidence="19">K2</strain>
    </source>
</reference>
<feature type="domain" description="Cadherin" evidence="18">
    <location>
        <begin position="1733"/>
        <end position="1837"/>
    </location>
</feature>
<dbReference type="FunFam" id="2.60.40.60:FF:000005">
    <property type="entry name" value="Protocadherin 9"/>
    <property type="match status" value="1"/>
</dbReference>
<feature type="domain" description="Cadherin" evidence="18">
    <location>
        <begin position="137"/>
        <end position="241"/>
    </location>
</feature>
<dbReference type="FunFam" id="2.60.40.60:FF:000181">
    <property type="entry name" value="Predicted protein"/>
    <property type="match status" value="1"/>
</dbReference>
<keyword evidence="7" id="KW-0677">Repeat</keyword>
<evidence type="ECO:0000256" key="8">
    <source>
        <dbReference type="ARBA" id="ARBA00022837"/>
    </source>
</evidence>
<dbReference type="InterPro" id="IPR002126">
    <property type="entry name" value="Cadherin-like_dom"/>
</dbReference>
<dbReference type="FunFam" id="2.60.40.60:FF:000039">
    <property type="entry name" value="FAT atypical cadherin 3"/>
    <property type="match status" value="1"/>
</dbReference>
<dbReference type="SMART" id="SM00112">
    <property type="entry name" value="CA"/>
    <property type="match status" value="22"/>
</dbReference>
<feature type="domain" description="Cadherin" evidence="18">
    <location>
        <begin position="456"/>
        <end position="561"/>
    </location>
</feature>
<feature type="domain" description="Cadherin" evidence="18">
    <location>
        <begin position="1948"/>
        <end position="2057"/>
    </location>
</feature>
<feature type="domain" description="Cadherin" evidence="18">
    <location>
        <begin position="1212"/>
        <end position="1315"/>
    </location>
</feature>
<dbReference type="SUPFAM" id="SSF49313">
    <property type="entry name" value="Cadherin-like"/>
    <property type="match status" value="22"/>
</dbReference>
<keyword evidence="10 16" id="KW-1133">Transmembrane helix</keyword>
<dbReference type="Gene3D" id="2.60.40.60">
    <property type="entry name" value="Cadherins"/>
    <property type="match status" value="22"/>
</dbReference>
<feature type="domain" description="Cadherin" evidence="18">
    <location>
        <begin position="1316"/>
        <end position="1417"/>
    </location>
</feature>
<keyword evidence="20" id="KW-1185">Reference proteome</keyword>
<evidence type="ECO:0000256" key="16">
    <source>
        <dbReference type="SAM" id="Phobius"/>
    </source>
</evidence>
<evidence type="ECO:0000256" key="3">
    <source>
        <dbReference type="ARBA" id="ARBA00022536"/>
    </source>
</evidence>
<evidence type="ECO:0000256" key="14">
    <source>
        <dbReference type="PROSITE-ProRule" id="PRU00043"/>
    </source>
</evidence>
<feature type="domain" description="Cadherin" evidence="18">
    <location>
        <begin position="2163"/>
        <end position="2293"/>
    </location>
</feature>
<dbReference type="FunFam" id="2.60.40.60:FF:000020">
    <property type="entry name" value="Dachsous cadherin-related 1b"/>
    <property type="match status" value="4"/>
</dbReference>
<evidence type="ECO:0000256" key="1">
    <source>
        <dbReference type="ARBA" id="ARBA00004251"/>
    </source>
</evidence>
<feature type="domain" description="Cadherin" evidence="18">
    <location>
        <begin position="1418"/>
        <end position="1522"/>
    </location>
</feature>
<keyword evidence="6 17" id="KW-0732">Signal</keyword>
<dbReference type="FunFam" id="2.60.40.60:FF:000123">
    <property type="entry name" value="Protocadherin beta 4"/>
    <property type="match status" value="1"/>
</dbReference>
<organism evidence="19 20">
    <name type="scientific">Acropora cervicornis</name>
    <name type="common">Staghorn coral</name>
    <dbReference type="NCBI Taxonomy" id="6130"/>
    <lineage>
        <taxon>Eukaryota</taxon>
        <taxon>Metazoa</taxon>
        <taxon>Cnidaria</taxon>
        <taxon>Anthozoa</taxon>
        <taxon>Hexacorallia</taxon>
        <taxon>Scleractinia</taxon>
        <taxon>Astrocoeniina</taxon>
        <taxon>Acroporidae</taxon>
        <taxon>Acropora</taxon>
    </lineage>
</organism>
<feature type="domain" description="Cadherin" evidence="18">
    <location>
        <begin position="778"/>
        <end position="894"/>
    </location>
</feature>
<dbReference type="FunFam" id="2.60.40.60:FF:000010">
    <property type="entry name" value="Cadherin EGF LAG seven-pass G-type receptor 3"/>
    <property type="match status" value="1"/>
</dbReference>
<feature type="domain" description="Cadherin" evidence="18">
    <location>
        <begin position="1628"/>
        <end position="1732"/>
    </location>
</feature>
<dbReference type="FunFam" id="2.60.40.60:FF:000104">
    <property type="entry name" value="cadherin-23 isoform X1"/>
    <property type="match status" value="2"/>
</dbReference>
<evidence type="ECO:0000256" key="6">
    <source>
        <dbReference type="ARBA" id="ARBA00022729"/>
    </source>
</evidence>
<dbReference type="PRINTS" id="PR00205">
    <property type="entry name" value="CADHERIN"/>
</dbReference>
<evidence type="ECO:0000313" key="19">
    <source>
        <dbReference type="EMBL" id="KAK2559889.1"/>
    </source>
</evidence>
<dbReference type="FunFam" id="2.60.40.60:FF:000013">
    <property type="entry name" value="Cadherin EGF LAG seven-pass G-type receptor"/>
    <property type="match status" value="2"/>
</dbReference>
<feature type="domain" description="Cadherin" evidence="18">
    <location>
        <begin position="562"/>
        <end position="665"/>
    </location>
</feature>
<protein>
    <submittedName>
        <fullName evidence="19">Cadherin-23</fullName>
    </submittedName>
</protein>
<evidence type="ECO:0000256" key="10">
    <source>
        <dbReference type="ARBA" id="ARBA00022989"/>
    </source>
</evidence>
<comment type="caution">
    <text evidence="19">The sequence shown here is derived from an EMBL/GenBank/DDBJ whole genome shotgun (WGS) entry which is preliminary data.</text>
</comment>
<gene>
    <name evidence="19" type="ORF">P5673_017456</name>
</gene>
<dbReference type="PROSITE" id="PS00232">
    <property type="entry name" value="CADHERIN_1"/>
    <property type="match status" value="8"/>
</dbReference>
<dbReference type="FunFam" id="2.60.40.60:FF:000021">
    <property type="entry name" value="FAT atypical cadherin 1"/>
    <property type="match status" value="1"/>
</dbReference>
<keyword evidence="3" id="KW-0245">EGF-like domain</keyword>
<feature type="region of interest" description="Disordered" evidence="15">
    <location>
        <begin position="2618"/>
        <end position="2674"/>
    </location>
</feature>
<feature type="domain" description="Cadherin" evidence="18">
    <location>
        <begin position="675"/>
        <end position="771"/>
    </location>
</feature>
<evidence type="ECO:0000313" key="20">
    <source>
        <dbReference type="Proteomes" id="UP001249851"/>
    </source>
</evidence>
<feature type="domain" description="Cadherin" evidence="18">
    <location>
        <begin position="1523"/>
        <end position="1627"/>
    </location>
</feature>
<feature type="domain" description="Cadherin" evidence="18">
    <location>
        <begin position="999"/>
        <end position="1104"/>
    </location>
</feature>
<dbReference type="FunFam" id="2.60.40.60:FF:000106">
    <property type="entry name" value="FAT atypical cadherin 4"/>
    <property type="match status" value="1"/>
</dbReference>
<keyword evidence="13" id="KW-0325">Glycoprotein</keyword>
<evidence type="ECO:0000256" key="9">
    <source>
        <dbReference type="ARBA" id="ARBA00022889"/>
    </source>
</evidence>
<feature type="compositionally biased region" description="Polar residues" evidence="15">
    <location>
        <begin position="2548"/>
        <end position="2563"/>
    </location>
</feature>
<keyword evidence="11 16" id="KW-0472">Membrane</keyword>
<comment type="subcellular location">
    <subcellularLocation>
        <location evidence="1">Cell membrane</location>
        <topology evidence="1">Single-pass type I membrane protein</topology>
    </subcellularLocation>
</comment>
<feature type="region of interest" description="Disordered" evidence="15">
    <location>
        <begin position="2542"/>
        <end position="2563"/>
    </location>
</feature>
<dbReference type="PROSITE" id="PS50268">
    <property type="entry name" value="CADHERIN_2"/>
    <property type="match status" value="22"/>
</dbReference>
<feature type="compositionally biased region" description="Polar residues" evidence="15">
    <location>
        <begin position="2256"/>
        <end position="2267"/>
    </location>
</feature>
<dbReference type="FunFam" id="2.60.40.60:FF:000279">
    <property type="entry name" value="Protocadherin-16, putative"/>
    <property type="match status" value="1"/>
</dbReference>
<keyword evidence="8 14" id="KW-0106">Calcium</keyword>
<dbReference type="FunFam" id="2.60.40.60:FF:000033">
    <property type="entry name" value="FAT atypical cadherin 1"/>
    <property type="match status" value="1"/>
</dbReference>
<keyword evidence="9" id="KW-0130">Cell adhesion</keyword>
<dbReference type="PANTHER" id="PTHR24026:SF126">
    <property type="entry name" value="PROTOCADHERIN FAT 4"/>
    <property type="match status" value="1"/>
</dbReference>
<feature type="domain" description="Cadherin" evidence="18">
    <location>
        <begin position="2294"/>
        <end position="2407"/>
    </location>
</feature>
<evidence type="ECO:0000256" key="12">
    <source>
        <dbReference type="ARBA" id="ARBA00023157"/>
    </source>
</evidence>
<evidence type="ECO:0000256" key="7">
    <source>
        <dbReference type="ARBA" id="ARBA00022737"/>
    </source>
</evidence>
<feature type="signal peptide" evidence="17">
    <location>
        <begin position="1"/>
        <end position="24"/>
    </location>
</feature>
<feature type="chain" id="PRO_5042241657" evidence="17">
    <location>
        <begin position="25"/>
        <end position="2674"/>
    </location>
</feature>
<dbReference type="EMBL" id="JARQWQ010000038">
    <property type="protein sequence ID" value="KAK2559889.1"/>
    <property type="molecule type" value="Genomic_DNA"/>
</dbReference>
<evidence type="ECO:0000256" key="2">
    <source>
        <dbReference type="ARBA" id="ARBA00022475"/>
    </source>
</evidence>
<sequence length="2674" mass="293560">MNTVPRLVLYAVLACGIGLRDTQAQNRKPSITSPISPLINVDENVPVGTIIAVVSATDPENDPIVFSLDAASDEFLNIDTSGNLTLAKKLDREVKGDYEISVYVADQCQGCNPDQRKSEYHLILVVNDLNDEVPTFISTPYVARIAENATKGSSVIDVSAIDKDSGPNAQISYTFSPKTRTSNFAISNHHGKITVSGPLDFENEQRYTLFVIAKDAGTPPLESETTVIVDVTDVSDNPPKFLRSIYLVEMPENKIVGSTILQVEAVDGDTGVNNEVYYDIIAGNDERLFAVNMSCGELTLNGTIDAEKMDFFRITVRASEVGDPTSNSTALVLITVLDTNDNPPEFFHSSYHFSIREDLAKPGYIVTDQLNVQDKDINPQNRRFAYSLSGEDSKYFKIDSSSGLMTINASLDYEQGKFNFSFKVFANETDTAEVLSGVTMVTVELVNVNDNAPKFEKRFYNFSIDEDSPIDFVVGTVEATDADLGVFGEIKYELYGSGISNFRVDSNGTITTTKDLDYESVKEFEFYIVANDGGRFLVTNKDYVTHVRITLRDINDNDPVFLNAPYFVNIMENQTAAVFVYQVSATDLDTGDNAKVSYNITCGNVGDAFTINSTGAVIALKKIDRESIPSYTLAIMVYDHGTPRRNTSTILTITVLDMNDNPPVIEGGTYITTNISEGDGGGTVVYTFHASDEDSGRNSELTYAITAGHNGEFILNSNTGVLQISPTGLDRELHSSFNLTVNVTDSGKPTLWDSTILHVDVMDINDNSPEFVPKPSELLSAYIRSIDEGSGSVGMVVVDVNATDRDSGPNAEIRYSISGDENGYFKIDSSTGEVIVQKAVDRESPDMTLDAKARGVFSLDVTATDQAVPNNTRKSSTVRITVIVNDINDNTPQFVSTPQSTQISEAARPGSNVIQVSALDRDLGFAGKVVYNITDGDPDGQFEITPSGYILVKTALDAEMNSMFNLTIEAKDEGQPRRANTTVVSIVVDDVNDNDPVFNQSSYAGHVLENSNVSTSVATVYATDRDRDENGHVSYKITAGNLWNAFEVNNLTGVVSVKGAIDREMVKEFKLTVRAEDGGRPSSRKAFAELVISVLDENDNPPQFQKNSYEAEIAENSPAYTTVVPRVVIVATDADEGTNAVILFSIEGHGSHLFQINSTTATIITRLNNSLDRESNETYQLTLRATDGGNKTSTVPLVVKVTDVNDELPRFRQQVFYANVSEDAARGTIVTRLTATDLDLLILNKEITYTSTGADAKFYINRATGDVIVDSTLDREFKSHYILHVTAANIGENAPEGRCQLNITITDVIDEKPYFESDVLTFHVLENATIGTSVTTLKASDKDIDDTIRYKLEESDSSGYFHINQTTGVITTIGDLDRENMTEHVLFVQAMDSVNLTSNKVKILLKIDDVNDNAPKFSQPLYVQDYREESPKDTSILSVRANDPDSGVNADIRFSIVGNATRYVKIDAISGFISQADFPLDRELSAFFNFTVRANDMGTPSMSTEVNVSLVLVDINDNSPTFNRSVYHGYVMENQPIGTPVLVVTGTDRDLGSNARLSYGVQGGDFRFSIDQDTGNITTAAVLDRERPGTETYTLTVLAADDAVRSRQGTTRVIVTVLDDNDHPPVFSPSKYTFYVSEGVSIGSSVGIVSATDGDEGQNAIISFLTNDINGSFPFKVDNSTGVLTTSGILDREANTNFTFVIIARDNGGSPLESNATVQVIINDVNDNPPRFQRSTYNVSLRESAFVRTEVVTVSASDADLGANGQFRYSIESGDPDDQFAINVNTGLITLREKLDHETQVFFNITVAAQDLGSPTLSGYASVLVTVLDMDDNAPVFHKDHYTAEIPENATAGTFVAQVNATDLDAAALHRTVHYRIEKGNEEKLFVIGELNGTVSLNWTGMSLDREKVAGYSLKIAAISKVNDTEQKSTATLTITVLDVNDFVPKFLPQSYSKAVDEDTRELGDEEDRKVLTVFAKDDDEGANAHIIYAIVRGNEEGAFMLNNATGVLSKAKRLDREKTDFYSLLVSATDQGSPALWSITTVNVTVRDVNDEDPEIHTQDIFYVQENITAGTRITIINATDKDAGRNAEIKFTIISGNDDGKFLLNETSGELFTAGILDYDTAPNSYKLTIKAQDLGSTSLSTDKTITIALTNIDDNSPRFTERQVKLSVGENRPAGAVVGSVAAYDADQAGQIFYYIQEGNTGNVFILNETTGILSTTREVDREDSARFFLYIKSSNVKLDPASFQPRSKRNTPDSTSNDTSATQAPLPDDPSVQLVIVEIADENDNGPHFTTRLYTGGVSEDAKHGSDIIQVTAKDSDEGNNSRIAYELLSSKDGGEFSIDRQTGWIKAKASYAGKHGKEFVVDVIAKDRFGEAPCFNDTAEVKIYVLTDIERAVIVSGRSPEFIRENRDMLKQILENITGYIINIDDINYYKDKNGKYDYARTAVLFHAVDRQTKKVVDKNVVIDKIDNNYDRYLAFFQEWKIKEVQPHVSESKSEDFPLVLYVVISLGILLFIVILVSCFIICLLRRRQERKLRAATAASYGGSRSKNSNGTVTSPRSNMHIYEGSNLWVDPYHNWGLRTDEEDRANEPSPFYGGTFHMATQDVHGELYEAQEFSTDTPEGSFSHDKKRASASTSRKSSTTPPSPEVYESSPRTERQFYSNPEYIVTSI</sequence>
<proteinExistence type="predicted"/>
<dbReference type="InterPro" id="IPR015919">
    <property type="entry name" value="Cadherin-like_sf"/>
</dbReference>
<accession>A0AAD9QEL0</accession>
<dbReference type="GO" id="GO:0005886">
    <property type="term" value="C:plasma membrane"/>
    <property type="evidence" value="ECO:0007669"/>
    <property type="project" value="UniProtKB-SubCell"/>
</dbReference>
<evidence type="ECO:0000256" key="4">
    <source>
        <dbReference type="ARBA" id="ARBA00022692"/>
    </source>
</evidence>
<evidence type="ECO:0000256" key="13">
    <source>
        <dbReference type="ARBA" id="ARBA00023180"/>
    </source>
</evidence>